<dbReference type="GO" id="GO:0005634">
    <property type="term" value="C:nucleus"/>
    <property type="evidence" value="ECO:0007669"/>
    <property type="project" value="UniProtKB-UniRule"/>
</dbReference>
<dbReference type="PROSITE" id="PS50118">
    <property type="entry name" value="HMG_BOX_2"/>
    <property type="match status" value="1"/>
</dbReference>
<evidence type="ECO:0000259" key="5">
    <source>
        <dbReference type="PROSITE" id="PS50118"/>
    </source>
</evidence>
<feature type="region of interest" description="Disordered" evidence="4">
    <location>
        <begin position="245"/>
        <end position="267"/>
    </location>
</feature>
<feature type="non-terminal residue" evidence="6">
    <location>
        <position position="267"/>
    </location>
</feature>
<sequence length="267" mass="29644">MREMSPWWIDSIRTYPTKDANHHSFALNHEDLDAGSFSGDDDVEVYDSNAQLRSQQLNSDGTPKRPMNAFMIFARKRRPMVSSEQPTMRTGEISKILSKEWSEMSKDNKQFYLDQAKKLKDTFNTRWPDYVYRRRPNNSRKRRKVGGTSSVGPARGHDAASNSDGQAESLVDPNASGHSGDESRSQSTDTFPSPLSSQHNVLYHTPELCPAKSLDRSPTPAGTLAAYNSPVPSSFASGGFPDSSAFNGYTQQGQPYGENGGDYYGRA</sequence>
<dbReference type="GO" id="GO:0000978">
    <property type="term" value="F:RNA polymerase II cis-regulatory region sequence-specific DNA binding"/>
    <property type="evidence" value="ECO:0007669"/>
    <property type="project" value="TreeGrafter"/>
</dbReference>
<feature type="compositionally biased region" description="Gly residues" evidence="4">
    <location>
        <begin position="258"/>
        <end position="267"/>
    </location>
</feature>
<dbReference type="SUPFAM" id="SSF47095">
    <property type="entry name" value="HMG-box"/>
    <property type="match status" value="1"/>
</dbReference>
<feature type="compositionally biased region" description="Basic residues" evidence="4">
    <location>
        <begin position="133"/>
        <end position="145"/>
    </location>
</feature>
<dbReference type="SMART" id="SM00398">
    <property type="entry name" value="HMG"/>
    <property type="match status" value="1"/>
</dbReference>
<dbReference type="Proteomes" id="UP000663850">
    <property type="component" value="Unassembled WGS sequence"/>
</dbReference>
<protein>
    <recommendedName>
        <fullName evidence="5">HMG box domain-containing protein</fullName>
    </recommendedName>
</protein>
<dbReference type="InterPro" id="IPR050140">
    <property type="entry name" value="SRY-related_HMG-box_TF-like"/>
</dbReference>
<dbReference type="AlphaFoldDB" id="A0A8H3AD95"/>
<proteinExistence type="predicted"/>
<dbReference type="GO" id="GO:0001228">
    <property type="term" value="F:DNA-binding transcription activator activity, RNA polymerase II-specific"/>
    <property type="evidence" value="ECO:0007669"/>
    <property type="project" value="TreeGrafter"/>
</dbReference>
<organism evidence="6 7">
    <name type="scientific">Rhizoctonia solani</name>
    <dbReference type="NCBI Taxonomy" id="456999"/>
    <lineage>
        <taxon>Eukaryota</taxon>
        <taxon>Fungi</taxon>
        <taxon>Dikarya</taxon>
        <taxon>Basidiomycota</taxon>
        <taxon>Agaricomycotina</taxon>
        <taxon>Agaricomycetes</taxon>
        <taxon>Cantharellales</taxon>
        <taxon>Ceratobasidiaceae</taxon>
        <taxon>Rhizoctonia</taxon>
    </lineage>
</organism>
<comment type="caution">
    <text evidence="6">The sequence shown here is derived from an EMBL/GenBank/DDBJ whole genome shotgun (WGS) entry which is preliminary data.</text>
</comment>
<keyword evidence="1 3" id="KW-0238">DNA-binding</keyword>
<evidence type="ECO:0000313" key="6">
    <source>
        <dbReference type="EMBL" id="CAE6415340.1"/>
    </source>
</evidence>
<accession>A0A8H3AD95</accession>
<dbReference type="GO" id="GO:0030154">
    <property type="term" value="P:cell differentiation"/>
    <property type="evidence" value="ECO:0007669"/>
    <property type="project" value="TreeGrafter"/>
</dbReference>
<reference evidence="6" key="1">
    <citation type="submission" date="2021-01" db="EMBL/GenBank/DDBJ databases">
        <authorList>
            <person name="Kaushik A."/>
        </authorList>
    </citation>
    <scope>NUCLEOTIDE SEQUENCE</scope>
    <source>
        <strain evidence="6">Type strain: AG8-Rh-89/</strain>
    </source>
</reference>
<dbReference type="PANTHER" id="PTHR10270:SF161">
    <property type="entry name" value="SEX-DETERMINING REGION Y PROTEIN"/>
    <property type="match status" value="1"/>
</dbReference>
<feature type="compositionally biased region" description="Polar residues" evidence="4">
    <location>
        <begin position="185"/>
        <end position="198"/>
    </location>
</feature>
<evidence type="ECO:0000256" key="1">
    <source>
        <dbReference type="ARBA" id="ARBA00023125"/>
    </source>
</evidence>
<dbReference type="InterPro" id="IPR036910">
    <property type="entry name" value="HMG_box_dom_sf"/>
</dbReference>
<name>A0A8H3AD95_9AGAM</name>
<dbReference type="Gene3D" id="1.10.30.10">
    <property type="entry name" value="High mobility group box domain"/>
    <property type="match status" value="1"/>
</dbReference>
<dbReference type="InterPro" id="IPR009071">
    <property type="entry name" value="HMG_box_dom"/>
</dbReference>
<keyword evidence="3" id="KW-0539">Nucleus</keyword>
<evidence type="ECO:0000256" key="4">
    <source>
        <dbReference type="SAM" id="MobiDB-lite"/>
    </source>
</evidence>
<evidence type="ECO:0000313" key="7">
    <source>
        <dbReference type="Proteomes" id="UP000663850"/>
    </source>
</evidence>
<dbReference type="EMBL" id="CAJMWZ010000261">
    <property type="protein sequence ID" value="CAE6415340.1"/>
    <property type="molecule type" value="Genomic_DNA"/>
</dbReference>
<gene>
    <name evidence="6" type="ORF">RDB_LOCUS4888</name>
</gene>
<dbReference type="Pfam" id="PF00505">
    <property type="entry name" value="HMG_box"/>
    <property type="match status" value="1"/>
</dbReference>
<feature type="region of interest" description="Disordered" evidence="4">
    <location>
        <begin position="132"/>
        <end position="198"/>
    </location>
</feature>
<evidence type="ECO:0000256" key="2">
    <source>
        <dbReference type="ARBA" id="ARBA00023163"/>
    </source>
</evidence>
<dbReference type="PANTHER" id="PTHR10270">
    <property type="entry name" value="SOX TRANSCRIPTION FACTOR"/>
    <property type="match status" value="1"/>
</dbReference>
<feature type="DNA-binding region" description="HMG box" evidence="3">
    <location>
        <begin position="63"/>
        <end position="131"/>
    </location>
</feature>
<evidence type="ECO:0000256" key="3">
    <source>
        <dbReference type="PROSITE-ProRule" id="PRU00267"/>
    </source>
</evidence>
<keyword evidence="2" id="KW-0804">Transcription</keyword>
<feature type="compositionally biased region" description="Polar residues" evidence="4">
    <location>
        <begin position="245"/>
        <end position="254"/>
    </location>
</feature>
<feature type="domain" description="HMG box" evidence="5">
    <location>
        <begin position="63"/>
        <end position="131"/>
    </location>
</feature>